<dbReference type="Proteomes" id="UP000070501">
    <property type="component" value="Unassembled WGS sequence"/>
</dbReference>
<dbReference type="InParanoid" id="A0A136J7R6"/>
<keyword evidence="9" id="KW-1185">Reference proteome</keyword>
<dbReference type="GO" id="GO:0005737">
    <property type="term" value="C:cytoplasm"/>
    <property type="evidence" value="ECO:0007669"/>
    <property type="project" value="UniProtKB-SubCell"/>
</dbReference>
<reference evidence="9" key="1">
    <citation type="submission" date="2016-02" db="EMBL/GenBank/DDBJ databases">
        <title>Draft genome sequence of Microdochium bolleyi, a fungal endophyte of beachgrass.</title>
        <authorList>
            <consortium name="DOE Joint Genome Institute"/>
            <person name="David A.S."/>
            <person name="May G."/>
            <person name="Haridas S."/>
            <person name="Lim J."/>
            <person name="Wang M."/>
            <person name="Labutti K."/>
            <person name="Lipzen A."/>
            <person name="Barry K."/>
            <person name="Grigoriev I.V."/>
        </authorList>
    </citation>
    <scope>NUCLEOTIDE SEQUENCE [LARGE SCALE GENOMIC DNA]</scope>
    <source>
        <strain evidence="9">J235TASD1</strain>
    </source>
</reference>
<evidence type="ECO:0000256" key="5">
    <source>
        <dbReference type="ARBA" id="ARBA00022517"/>
    </source>
</evidence>
<feature type="region of interest" description="Disordered" evidence="7">
    <location>
        <begin position="1"/>
        <end position="103"/>
    </location>
</feature>
<organism evidence="8 9">
    <name type="scientific">Microdochium bolleyi</name>
    <dbReference type="NCBI Taxonomy" id="196109"/>
    <lineage>
        <taxon>Eukaryota</taxon>
        <taxon>Fungi</taxon>
        <taxon>Dikarya</taxon>
        <taxon>Ascomycota</taxon>
        <taxon>Pezizomycotina</taxon>
        <taxon>Sordariomycetes</taxon>
        <taxon>Xylariomycetidae</taxon>
        <taxon>Xylariales</taxon>
        <taxon>Microdochiaceae</taxon>
        <taxon>Microdochium</taxon>
    </lineage>
</organism>
<dbReference type="AlphaFoldDB" id="A0A136J7R6"/>
<name>A0A136J7R6_9PEZI</name>
<feature type="compositionally biased region" description="Basic residues" evidence="7">
    <location>
        <begin position="61"/>
        <end position="77"/>
    </location>
</feature>
<feature type="compositionally biased region" description="Basic and acidic residues" evidence="7">
    <location>
        <begin position="22"/>
        <end position="48"/>
    </location>
</feature>
<protein>
    <submittedName>
        <fullName evidence="8">Alb1-domain-containing protein</fullName>
    </submittedName>
</protein>
<evidence type="ECO:0000256" key="4">
    <source>
        <dbReference type="ARBA" id="ARBA00022490"/>
    </source>
</evidence>
<dbReference type="PANTHER" id="PTHR28280:SF1">
    <property type="entry name" value="SHUTTLING PRE-60S FACTOR ECM1"/>
    <property type="match status" value="1"/>
</dbReference>
<feature type="compositionally biased region" description="Low complexity" evidence="7">
    <location>
        <begin position="152"/>
        <end position="161"/>
    </location>
</feature>
<dbReference type="Pfam" id="PF09135">
    <property type="entry name" value="Alb1"/>
    <property type="match status" value="1"/>
</dbReference>
<keyword evidence="4" id="KW-0963">Cytoplasm</keyword>
<evidence type="ECO:0000256" key="1">
    <source>
        <dbReference type="ARBA" id="ARBA00004123"/>
    </source>
</evidence>
<gene>
    <name evidence="8" type="ORF">Micbo1qcDRAFT_161158</name>
</gene>
<evidence type="ECO:0000313" key="9">
    <source>
        <dbReference type="Proteomes" id="UP000070501"/>
    </source>
</evidence>
<evidence type="ECO:0000256" key="3">
    <source>
        <dbReference type="ARBA" id="ARBA00022448"/>
    </source>
</evidence>
<keyword evidence="3" id="KW-0813">Transport</keyword>
<accession>A0A136J7R6</accession>
<dbReference type="EMBL" id="KQ964248">
    <property type="protein sequence ID" value="KXJ93201.1"/>
    <property type="molecule type" value="Genomic_DNA"/>
</dbReference>
<dbReference type="OrthoDB" id="5304887at2759"/>
<comment type="subcellular location">
    <subcellularLocation>
        <location evidence="2">Cytoplasm</location>
    </subcellularLocation>
    <subcellularLocation>
        <location evidence="1">Nucleus</location>
    </subcellularLocation>
</comment>
<dbReference type="PANTHER" id="PTHR28280">
    <property type="entry name" value="SHUTTLING PRE-60S FACTOR ECM1"/>
    <property type="match status" value="1"/>
</dbReference>
<dbReference type="InterPro" id="IPR053278">
    <property type="entry name" value="Pre-60S_factor_ECM1"/>
</dbReference>
<feature type="compositionally biased region" description="Basic residues" evidence="7">
    <location>
        <begin position="1"/>
        <end position="11"/>
    </location>
</feature>
<feature type="compositionally biased region" description="Acidic residues" evidence="7">
    <location>
        <begin position="167"/>
        <end position="176"/>
    </location>
</feature>
<dbReference type="GO" id="GO:0005730">
    <property type="term" value="C:nucleolus"/>
    <property type="evidence" value="ECO:0007669"/>
    <property type="project" value="TreeGrafter"/>
</dbReference>
<evidence type="ECO:0000256" key="6">
    <source>
        <dbReference type="ARBA" id="ARBA00023242"/>
    </source>
</evidence>
<evidence type="ECO:0000256" key="2">
    <source>
        <dbReference type="ARBA" id="ARBA00004496"/>
    </source>
</evidence>
<dbReference type="InterPro" id="IPR022784">
    <property type="entry name" value="Ribosome_bgen_Alb1"/>
</dbReference>
<feature type="compositionally biased region" description="Acidic residues" evidence="7">
    <location>
        <begin position="129"/>
        <end position="138"/>
    </location>
</feature>
<dbReference type="GO" id="GO:0000055">
    <property type="term" value="P:ribosomal large subunit export from nucleus"/>
    <property type="evidence" value="ECO:0007669"/>
    <property type="project" value="TreeGrafter"/>
</dbReference>
<dbReference type="STRING" id="196109.A0A136J7R6"/>
<keyword evidence="6" id="KW-0539">Nucleus</keyword>
<evidence type="ECO:0000313" key="8">
    <source>
        <dbReference type="EMBL" id="KXJ93201.1"/>
    </source>
</evidence>
<sequence>MAKGGITKKTRAPSVHSRAARRATDVDIDTDKSLKEVRPPSESVDHRPSVLSIHQNAGVSKKTKKGRQLSSKARKRQEKSMDRAAAIMERTERKVSLSKSRGRVVDTRRKNWDDINKSIPDFLNAAMPGDEDSSDSDEGSGKLDKSKTKVKAAPSTADAAAVPLPEGMEDVDEDIL</sequence>
<proteinExistence type="predicted"/>
<keyword evidence="5" id="KW-0690">Ribosome biogenesis</keyword>
<feature type="region of interest" description="Disordered" evidence="7">
    <location>
        <begin position="115"/>
        <end position="176"/>
    </location>
</feature>
<dbReference type="GO" id="GO:0030687">
    <property type="term" value="C:preribosome, large subunit precursor"/>
    <property type="evidence" value="ECO:0007669"/>
    <property type="project" value="TreeGrafter"/>
</dbReference>
<evidence type="ECO:0000256" key="7">
    <source>
        <dbReference type="SAM" id="MobiDB-lite"/>
    </source>
</evidence>